<dbReference type="EMBL" id="RYZH01000020">
    <property type="protein sequence ID" value="RUL87501.1"/>
    <property type="molecule type" value="Genomic_DNA"/>
</dbReference>
<dbReference type="Gene3D" id="2.30.30.40">
    <property type="entry name" value="SH3 Domains"/>
    <property type="match status" value="1"/>
</dbReference>
<proteinExistence type="predicted"/>
<sequence length="155" mass="16328">MLILRFEAGGDRYGVPAADVEQVVPRVPLRGLPHAAEHLAGLLDYRGEAIPVVDLAVLLGGPPTPDRLSTRIAILSAREPGPGLPARVGLIAEQVRDLTRADAGGTVIDELPLQRVGYLGPFVRIDGRLVQLIRPDRLLAEAVATESASVPGASP</sequence>
<dbReference type="InterPro" id="IPR039315">
    <property type="entry name" value="CheW"/>
</dbReference>
<gene>
    <name evidence="2" type="ORF">TsocGM_11715</name>
</gene>
<dbReference type="SUPFAM" id="SSF50341">
    <property type="entry name" value="CheW-like"/>
    <property type="match status" value="1"/>
</dbReference>
<reference evidence="2 3" key="2">
    <citation type="submission" date="2019-01" db="EMBL/GenBank/DDBJ databases">
        <title>Tautonia sociabilis, a novel thermotolerant planctomycete of Isosphaeraceae family, isolated from a 4000 m deep subterranean habitat.</title>
        <authorList>
            <person name="Kovaleva O.L."/>
            <person name="Elcheninov A.G."/>
            <person name="Van Heerden E."/>
            <person name="Toshchakov S.V."/>
            <person name="Novikov A."/>
            <person name="Bonch-Osmolovskaya E.A."/>
            <person name="Kublanov I.V."/>
        </authorList>
    </citation>
    <scope>NUCLEOTIDE SEQUENCE [LARGE SCALE GENOMIC DNA]</scope>
    <source>
        <strain evidence="2 3">GM2012</strain>
    </source>
</reference>
<dbReference type="Proteomes" id="UP000280296">
    <property type="component" value="Unassembled WGS sequence"/>
</dbReference>
<dbReference type="InterPro" id="IPR002545">
    <property type="entry name" value="CheW-lke_dom"/>
</dbReference>
<feature type="domain" description="CheW-like" evidence="1">
    <location>
        <begin position="1"/>
        <end position="144"/>
    </location>
</feature>
<dbReference type="SMART" id="SM00260">
    <property type="entry name" value="CheW"/>
    <property type="match status" value="1"/>
</dbReference>
<dbReference type="InterPro" id="IPR036061">
    <property type="entry name" value="CheW-like_dom_sf"/>
</dbReference>
<comment type="caution">
    <text evidence="2">The sequence shown here is derived from an EMBL/GenBank/DDBJ whole genome shotgun (WGS) entry which is preliminary data.</text>
</comment>
<dbReference type="AlphaFoldDB" id="A0A432MJE1"/>
<dbReference type="Pfam" id="PF01584">
    <property type="entry name" value="CheW"/>
    <property type="match status" value="1"/>
</dbReference>
<dbReference type="GO" id="GO:0006935">
    <property type="term" value="P:chemotaxis"/>
    <property type="evidence" value="ECO:0007669"/>
    <property type="project" value="InterPro"/>
</dbReference>
<dbReference type="PANTHER" id="PTHR22617:SF23">
    <property type="entry name" value="CHEMOTAXIS PROTEIN CHEW"/>
    <property type="match status" value="1"/>
</dbReference>
<reference evidence="2 3" key="1">
    <citation type="submission" date="2018-12" db="EMBL/GenBank/DDBJ databases">
        <authorList>
            <person name="Toschakov S.V."/>
        </authorList>
    </citation>
    <scope>NUCLEOTIDE SEQUENCE [LARGE SCALE GENOMIC DNA]</scope>
    <source>
        <strain evidence="2 3">GM2012</strain>
    </source>
</reference>
<evidence type="ECO:0000259" key="1">
    <source>
        <dbReference type="PROSITE" id="PS50851"/>
    </source>
</evidence>
<dbReference type="PANTHER" id="PTHR22617">
    <property type="entry name" value="CHEMOTAXIS SENSOR HISTIDINE KINASE-RELATED"/>
    <property type="match status" value="1"/>
</dbReference>
<accession>A0A432MJE1</accession>
<dbReference type="PROSITE" id="PS50851">
    <property type="entry name" value="CHEW"/>
    <property type="match status" value="1"/>
</dbReference>
<organism evidence="2 3">
    <name type="scientific">Tautonia sociabilis</name>
    <dbReference type="NCBI Taxonomy" id="2080755"/>
    <lineage>
        <taxon>Bacteria</taxon>
        <taxon>Pseudomonadati</taxon>
        <taxon>Planctomycetota</taxon>
        <taxon>Planctomycetia</taxon>
        <taxon>Isosphaerales</taxon>
        <taxon>Isosphaeraceae</taxon>
        <taxon>Tautonia</taxon>
    </lineage>
</organism>
<dbReference type="Gene3D" id="2.40.50.180">
    <property type="entry name" value="CheA-289, Domain 4"/>
    <property type="match status" value="1"/>
</dbReference>
<name>A0A432MJE1_9BACT</name>
<dbReference type="GO" id="GO:0005829">
    <property type="term" value="C:cytosol"/>
    <property type="evidence" value="ECO:0007669"/>
    <property type="project" value="TreeGrafter"/>
</dbReference>
<protein>
    <submittedName>
        <fullName evidence="2">Chemotaxis protein</fullName>
    </submittedName>
</protein>
<evidence type="ECO:0000313" key="2">
    <source>
        <dbReference type="EMBL" id="RUL87501.1"/>
    </source>
</evidence>
<keyword evidence="3" id="KW-1185">Reference proteome</keyword>
<dbReference type="OrthoDB" id="21913at2"/>
<dbReference type="GO" id="GO:0007165">
    <property type="term" value="P:signal transduction"/>
    <property type="evidence" value="ECO:0007669"/>
    <property type="project" value="InterPro"/>
</dbReference>
<dbReference type="RefSeq" id="WP_126725559.1">
    <property type="nucleotide sequence ID" value="NZ_RYZH01000020.1"/>
</dbReference>
<evidence type="ECO:0000313" key="3">
    <source>
        <dbReference type="Proteomes" id="UP000280296"/>
    </source>
</evidence>